<protein>
    <recommendedName>
        <fullName evidence="3">Phage tail protein</fullName>
    </recommendedName>
</protein>
<dbReference type="EMBL" id="JBEPMB010000001">
    <property type="protein sequence ID" value="MET3611743.1"/>
    <property type="molecule type" value="Genomic_DNA"/>
</dbReference>
<accession>A0ABV2ITC9</accession>
<comment type="caution">
    <text evidence="1">The sequence shown here is derived from an EMBL/GenBank/DDBJ whole genome shotgun (WGS) entry which is preliminary data.</text>
</comment>
<dbReference type="InterPro" id="IPR044000">
    <property type="entry name" value="Phage_tube_2"/>
</dbReference>
<evidence type="ECO:0000313" key="2">
    <source>
        <dbReference type="Proteomes" id="UP001549047"/>
    </source>
</evidence>
<sequence length="310" mass="32802">MSNSRFFRKLAILVKPEVTQGVDSVPVAANAVILSNVTFTPMTGDRVSRDRLLPYMGNQGVILAGIYGRIEGDLELAGSGTPGTPPKFASLLRAANFAETVTAATKVEYTIIEDGDETVSIYFISDKVQHVFVGAKASIAPSFVTKNYPKARVNIVGMLGSITDLGSMPAVSDTGWGTPVHVSKANTTVSLHGWNAVAESISLDLGNTLTPRFLIGDERVVVSNRSSTGTAVVEAKALSEVNWFDKSLTKVGGALSIIHGTQAGNILTITAPKVQIGEPSQGQTDGILNYSLPLDLVPVNGRDELKLTFT</sequence>
<evidence type="ECO:0008006" key="3">
    <source>
        <dbReference type="Google" id="ProtNLM"/>
    </source>
</evidence>
<name>A0ABV2ITC9_9HYPH</name>
<evidence type="ECO:0000313" key="1">
    <source>
        <dbReference type="EMBL" id="MET3611743.1"/>
    </source>
</evidence>
<gene>
    <name evidence="1" type="ORF">ABID16_000048</name>
</gene>
<keyword evidence="2" id="KW-1185">Reference proteome</keyword>
<dbReference type="RefSeq" id="WP_354553947.1">
    <property type="nucleotide sequence ID" value="NZ_JBEPMB010000001.1"/>
</dbReference>
<proteinExistence type="predicted"/>
<reference evidence="1 2" key="1">
    <citation type="submission" date="2024-06" db="EMBL/GenBank/DDBJ databases">
        <title>Genomic Encyclopedia of Type Strains, Phase IV (KMG-IV): sequencing the most valuable type-strain genomes for metagenomic binning, comparative biology and taxonomic classification.</title>
        <authorList>
            <person name="Goeker M."/>
        </authorList>
    </citation>
    <scope>NUCLEOTIDE SEQUENCE [LARGE SCALE GENOMIC DNA]</scope>
    <source>
        <strain evidence="1 2">DSM 29780</strain>
    </source>
</reference>
<organism evidence="1 2">
    <name type="scientific">Rhizobium aquaticum</name>
    <dbReference type="NCBI Taxonomy" id="1549636"/>
    <lineage>
        <taxon>Bacteria</taxon>
        <taxon>Pseudomonadati</taxon>
        <taxon>Pseudomonadota</taxon>
        <taxon>Alphaproteobacteria</taxon>
        <taxon>Hyphomicrobiales</taxon>
        <taxon>Rhizobiaceae</taxon>
        <taxon>Rhizobium/Agrobacterium group</taxon>
        <taxon>Rhizobium</taxon>
    </lineage>
</organism>
<dbReference type="Proteomes" id="UP001549047">
    <property type="component" value="Unassembled WGS sequence"/>
</dbReference>
<dbReference type="Pfam" id="PF18906">
    <property type="entry name" value="Phage_tube_2"/>
    <property type="match status" value="1"/>
</dbReference>